<dbReference type="EMBL" id="KZ678399">
    <property type="protein sequence ID" value="PSR94322.1"/>
    <property type="molecule type" value="Genomic_DNA"/>
</dbReference>
<dbReference type="InParanoid" id="A0A2T3AEY1"/>
<feature type="region of interest" description="Disordered" evidence="1">
    <location>
        <begin position="36"/>
        <end position="59"/>
    </location>
</feature>
<evidence type="ECO:0000256" key="1">
    <source>
        <dbReference type="SAM" id="MobiDB-lite"/>
    </source>
</evidence>
<feature type="compositionally biased region" description="Basic and acidic residues" evidence="1">
    <location>
        <begin position="36"/>
        <end position="54"/>
    </location>
</feature>
<sequence>MDNHAAHAYTCLTCQPSQLGGYLQYCYRSRKETTEHWHAKERTPRSPPPPKERSGPGACPQRLPGRCLCLFIQYTTIQFSHDSTVQAVQKQKPLLPILCAPSGLQDDQAFMMTWQIVSLRRPNLIAARYAAGTLFGTGLGSA</sequence>
<gene>
    <name evidence="2" type="ORF">BD289DRAFT_144613</name>
</gene>
<evidence type="ECO:0000313" key="2">
    <source>
        <dbReference type="EMBL" id="PSR94322.1"/>
    </source>
</evidence>
<organism evidence="2 3">
    <name type="scientific">Coniella lustricola</name>
    <dbReference type="NCBI Taxonomy" id="2025994"/>
    <lineage>
        <taxon>Eukaryota</taxon>
        <taxon>Fungi</taxon>
        <taxon>Dikarya</taxon>
        <taxon>Ascomycota</taxon>
        <taxon>Pezizomycotina</taxon>
        <taxon>Sordariomycetes</taxon>
        <taxon>Sordariomycetidae</taxon>
        <taxon>Diaporthales</taxon>
        <taxon>Schizoparmaceae</taxon>
        <taxon>Coniella</taxon>
    </lineage>
</organism>
<dbReference type="Proteomes" id="UP000241462">
    <property type="component" value="Unassembled WGS sequence"/>
</dbReference>
<reference evidence="2 3" key="1">
    <citation type="journal article" date="2018" name="Mycol. Prog.">
        <title>Coniella lustricola, a new species from submerged detritus.</title>
        <authorList>
            <person name="Raudabaugh D.B."/>
            <person name="Iturriaga T."/>
            <person name="Carver A."/>
            <person name="Mondo S."/>
            <person name="Pangilinan J."/>
            <person name="Lipzen A."/>
            <person name="He G."/>
            <person name="Amirebrahimi M."/>
            <person name="Grigoriev I.V."/>
            <person name="Miller A.N."/>
        </authorList>
    </citation>
    <scope>NUCLEOTIDE SEQUENCE [LARGE SCALE GENOMIC DNA]</scope>
    <source>
        <strain evidence="2 3">B22-T-1</strain>
    </source>
</reference>
<keyword evidence="3" id="KW-1185">Reference proteome</keyword>
<accession>A0A2T3AEY1</accession>
<dbReference type="AlphaFoldDB" id="A0A2T3AEY1"/>
<evidence type="ECO:0000313" key="3">
    <source>
        <dbReference type="Proteomes" id="UP000241462"/>
    </source>
</evidence>
<protein>
    <submittedName>
        <fullName evidence="2">Uncharacterized protein</fullName>
    </submittedName>
</protein>
<name>A0A2T3AEY1_9PEZI</name>
<proteinExistence type="predicted"/>